<organism evidence="1 2">
    <name type="scientific">Candidatus Acetatifactor stercoripullorum</name>
    <dbReference type="NCBI Taxonomy" id="2838414"/>
    <lineage>
        <taxon>Bacteria</taxon>
        <taxon>Bacillati</taxon>
        <taxon>Bacillota</taxon>
        <taxon>Clostridia</taxon>
        <taxon>Lachnospirales</taxon>
        <taxon>Lachnospiraceae</taxon>
        <taxon>Acetatifactor</taxon>
    </lineage>
</organism>
<dbReference type="SUPFAM" id="SSF52540">
    <property type="entry name" value="P-loop containing nucleoside triphosphate hydrolases"/>
    <property type="match status" value="1"/>
</dbReference>
<gene>
    <name evidence="1" type="ORF">H9742_07990</name>
</gene>
<reference evidence="1" key="2">
    <citation type="submission" date="2021-04" db="EMBL/GenBank/DDBJ databases">
        <authorList>
            <person name="Gilroy R."/>
        </authorList>
    </citation>
    <scope>NUCLEOTIDE SEQUENCE</scope>
    <source>
        <strain evidence="1">CHK195-6426</strain>
    </source>
</reference>
<name>A0A9D1R7E0_9FIRM</name>
<dbReference type="EMBL" id="DXGH01000042">
    <property type="protein sequence ID" value="HIW81442.1"/>
    <property type="molecule type" value="Genomic_DNA"/>
</dbReference>
<comment type="caution">
    <text evidence="1">The sequence shown here is derived from an EMBL/GenBank/DDBJ whole genome shotgun (WGS) entry which is preliminary data.</text>
</comment>
<dbReference type="Proteomes" id="UP000824265">
    <property type="component" value="Unassembled WGS sequence"/>
</dbReference>
<dbReference type="PANTHER" id="PTHR10285">
    <property type="entry name" value="URIDINE KINASE"/>
    <property type="match status" value="1"/>
</dbReference>
<dbReference type="Gene3D" id="3.40.50.300">
    <property type="entry name" value="P-loop containing nucleotide triphosphate hydrolases"/>
    <property type="match status" value="1"/>
</dbReference>
<proteinExistence type="predicted"/>
<accession>A0A9D1R7E0</accession>
<reference evidence="1" key="1">
    <citation type="journal article" date="2021" name="PeerJ">
        <title>Extensive microbial diversity within the chicken gut microbiome revealed by metagenomics and culture.</title>
        <authorList>
            <person name="Gilroy R."/>
            <person name="Ravi A."/>
            <person name="Getino M."/>
            <person name="Pursley I."/>
            <person name="Horton D.L."/>
            <person name="Alikhan N.F."/>
            <person name="Baker D."/>
            <person name="Gharbi K."/>
            <person name="Hall N."/>
            <person name="Watson M."/>
            <person name="Adriaenssens E.M."/>
            <person name="Foster-Nyarko E."/>
            <person name="Jarju S."/>
            <person name="Secka A."/>
            <person name="Antonio M."/>
            <person name="Oren A."/>
            <person name="Chaudhuri R.R."/>
            <person name="La Ragione R."/>
            <person name="Hildebrand F."/>
            <person name="Pallen M.J."/>
        </authorList>
    </citation>
    <scope>NUCLEOTIDE SEQUENCE</scope>
    <source>
        <strain evidence="1">CHK195-6426</strain>
    </source>
</reference>
<dbReference type="InterPro" id="IPR027417">
    <property type="entry name" value="P-loop_NTPase"/>
</dbReference>
<dbReference type="Pfam" id="PF12953">
    <property type="entry name" value="DUF3842"/>
    <property type="match status" value="1"/>
</dbReference>
<protein>
    <submittedName>
        <fullName evidence="1">DUF3842 family protein</fullName>
    </submittedName>
</protein>
<dbReference type="AlphaFoldDB" id="A0A9D1R7E0"/>
<evidence type="ECO:0000313" key="2">
    <source>
        <dbReference type="Proteomes" id="UP000824265"/>
    </source>
</evidence>
<sequence length="322" mass="35446">MKIMIVDGQGGGVGRCLVEALEAKLPKARLLAVGTNAAATANMMKGGDVEGATGENAVVVNSRKADVIVGPMGIVMADAMLGEITPRMAQAIAGSSARLMGTISEKENIEQENIKQNLKRILDVINTSPQEVYVAAIDGRCASGKTTLAKALAKETGAGVIHMDDFFLPEELRTKERLSSPGGNVHYERFREEVLENLKRKRDFSYRAFDCKTMTLGEARTVAGGGLYIVEGAYSCHPKLGDYMNLRIFSNVSREVQRSRVLKRGGEAALESFTRRWIPMEEAYFEAFSIPQRADLLIDSTPLTCYHNPCYHDDRHYDKYVD</sequence>
<dbReference type="InterPro" id="IPR024208">
    <property type="entry name" value="DUF3842"/>
</dbReference>
<evidence type="ECO:0000313" key="1">
    <source>
        <dbReference type="EMBL" id="HIW81442.1"/>
    </source>
</evidence>